<dbReference type="RefSeq" id="WP_132419382.1">
    <property type="nucleotide sequence ID" value="NZ_SKFG01000020.1"/>
</dbReference>
<dbReference type="EMBL" id="SKFG01000020">
    <property type="protein sequence ID" value="TCZ75417.1"/>
    <property type="molecule type" value="Genomic_DNA"/>
</dbReference>
<dbReference type="OrthoDB" id="2679273at2"/>
<name>A0A4R4E8D8_9BACL</name>
<protein>
    <recommendedName>
        <fullName evidence="4">Spore coat protein D</fullName>
    </recommendedName>
</protein>
<accession>A0A4R4E8D8</accession>
<organism evidence="2 3">
    <name type="scientific">Paenibacillus albiflavus</name>
    <dbReference type="NCBI Taxonomy" id="2545760"/>
    <lineage>
        <taxon>Bacteria</taxon>
        <taxon>Bacillati</taxon>
        <taxon>Bacillota</taxon>
        <taxon>Bacilli</taxon>
        <taxon>Bacillales</taxon>
        <taxon>Paenibacillaceae</taxon>
        <taxon>Paenibacillus</taxon>
    </lineage>
</organism>
<proteinExistence type="predicted"/>
<feature type="compositionally biased region" description="Basic residues" evidence="1">
    <location>
        <begin position="83"/>
        <end position="93"/>
    </location>
</feature>
<evidence type="ECO:0008006" key="4">
    <source>
        <dbReference type="Google" id="ProtNLM"/>
    </source>
</evidence>
<dbReference type="Proteomes" id="UP000295418">
    <property type="component" value="Unassembled WGS sequence"/>
</dbReference>
<gene>
    <name evidence="2" type="ORF">E0485_17610</name>
</gene>
<comment type="caution">
    <text evidence="2">The sequence shown here is derived from an EMBL/GenBank/DDBJ whole genome shotgun (WGS) entry which is preliminary data.</text>
</comment>
<feature type="region of interest" description="Disordered" evidence="1">
    <location>
        <begin position="60"/>
        <end position="93"/>
    </location>
</feature>
<keyword evidence="3" id="KW-1185">Reference proteome</keyword>
<evidence type="ECO:0000313" key="3">
    <source>
        <dbReference type="Proteomes" id="UP000295418"/>
    </source>
</evidence>
<evidence type="ECO:0000256" key="1">
    <source>
        <dbReference type="SAM" id="MobiDB-lite"/>
    </source>
</evidence>
<evidence type="ECO:0000313" key="2">
    <source>
        <dbReference type="EMBL" id="TCZ75417.1"/>
    </source>
</evidence>
<dbReference type="AlphaFoldDB" id="A0A4R4E8D8"/>
<reference evidence="2 3" key="1">
    <citation type="submission" date="2019-03" db="EMBL/GenBank/DDBJ databases">
        <authorList>
            <person name="Kim M.K.M."/>
        </authorList>
    </citation>
    <scope>NUCLEOTIDE SEQUENCE [LARGE SCALE GENOMIC DNA]</scope>
    <source>
        <strain evidence="2 3">18JY21-1</strain>
    </source>
</reference>
<sequence length="93" mass="10834">MSCCFEQCPTETIVDPPIRVVRHVCHPQLIRVIHPIEIVTRHHCVPVFQHCRVVTEVDETPEVVTRSTNKRASDKKGRISSTKSRKKKRFHRP</sequence>